<dbReference type="RefSeq" id="WP_133908348.1">
    <property type="nucleotide sequence ID" value="NZ_SOCP01000023.1"/>
</dbReference>
<keyword evidence="3" id="KW-1185">Reference proteome</keyword>
<reference evidence="2 3" key="1">
    <citation type="submission" date="2019-03" db="EMBL/GenBank/DDBJ databases">
        <title>Genomic Encyclopedia of Archaeal and Bacterial Type Strains, Phase II (KMG-II): from individual species to whole genera.</title>
        <authorList>
            <person name="Goeker M."/>
        </authorList>
    </citation>
    <scope>NUCLEOTIDE SEQUENCE [LARGE SCALE GENOMIC DNA]</scope>
    <source>
        <strain evidence="2 3">DSM 45499</strain>
    </source>
</reference>
<evidence type="ECO:0000313" key="3">
    <source>
        <dbReference type="Proteomes" id="UP000294927"/>
    </source>
</evidence>
<feature type="region of interest" description="Disordered" evidence="1">
    <location>
        <begin position="87"/>
        <end position="112"/>
    </location>
</feature>
<dbReference type="Proteomes" id="UP000294927">
    <property type="component" value="Unassembled WGS sequence"/>
</dbReference>
<evidence type="ECO:0000256" key="1">
    <source>
        <dbReference type="SAM" id="MobiDB-lite"/>
    </source>
</evidence>
<comment type="caution">
    <text evidence="2">The sequence shown here is derived from an EMBL/GenBank/DDBJ whole genome shotgun (WGS) entry which is preliminary data.</text>
</comment>
<dbReference type="EMBL" id="SOCP01000023">
    <property type="protein sequence ID" value="TDV40402.1"/>
    <property type="molecule type" value="Genomic_DNA"/>
</dbReference>
<proteinExistence type="predicted"/>
<name>A0A4R7UWP2_9PSEU</name>
<protein>
    <submittedName>
        <fullName evidence="2">Uncharacterized protein</fullName>
    </submittedName>
</protein>
<organism evidence="2 3">
    <name type="scientific">Actinophytocola oryzae</name>
    <dbReference type="NCBI Taxonomy" id="502181"/>
    <lineage>
        <taxon>Bacteria</taxon>
        <taxon>Bacillati</taxon>
        <taxon>Actinomycetota</taxon>
        <taxon>Actinomycetes</taxon>
        <taxon>Pseudonocardiales</taxon>
        <taxon>Pseudonocardiaceae</taxon>
    </lineage>
</organism>
<dbReference type="AlphaFoldDB" id="A0A4R7UWP2"/>
<evidence type="ECO:0000313" key="2">
    <source>
        <dbReference type="EMBL" id="TDV40402.1"/>
    </source>
</evidence>
<sequence>MSTEPGSRLAEELRLLVEAVAERGGPWLDRVASAEVSGSCAWCPLCAAVALVKGEPNTLAGRGLDAAADVVALLRAVLADRWEPGVSHMPGFTPEERPSPKVQHIPVRREYR</sequence>
<accession>A0A4R7UWP2</accession>
<dbReference type="OrthoDB" id="5196858at2"/>
<gene>
    <name evidence="2" type="ORF">CLV71_123112</name>
</gene>